<reference evidence="4" key="1">
    <citation type="submission" date="2016-10" db="EMBL/GenBank/DDBJ databases">
        <authorList>
            <person name="Varghese N."/>
            <person name="Submissions S."/>
        </authorList>
    </citation>
    <scope>NUCLEOTIDE SEQUENCE [LARGE SCALE GENOMIC DNA]</scope>
    <source>
        <strain evidence="4">S9</strain>
    </source>
</reference>
<dbReference type="STRING" id="1601833.SAMN05518684_10899"/>
<dbReference type="Pfam" id="PF07331">
    <property type="entry name" value="TctB"/>
    <property type="match status" value="1"/>
</dbReference>
<feature type="transmembrane region" description="Helical" evidence="1">
    <location>
        <begin position="39"/>
        <end position="61"/>
    </location>
</feature>
<feature type="domain" description="DUF1468" evidence="2">
    <location>
        <begin position="7"/>
        <end position="151"/>
    </location>
</feature>
<dbReference type="AlphaFoldDB" id="A0A1H9URB6"/>
<dbReference type="EMBL" id="FOGT01000008">
    <property type="protein sequence ID" value="SES11563.1"/>
    <property type="molecule type" value="Genomic_DNA"/>
</dbReference>
<dbReference type="InterPro" id="IPR009936">
    <property type="entry name" value="DUF1468"/>
</dbReference>
<feature type="transmembrane region" description="Helical" evidence="1">
    <location>
        <begin position="127"/>
        <end position="150"/>
    </location>
</feature>
<keyword evidence="4" id="KW-1185">Reference proteome</keyword>
<evidence type="ECO:0000313" key="3">
    <source>
        <dbReference type="EMBL" id="SES11563.1"/>
    </source>
</evidence>
<keyword evidence="1" id="KW-1133">Transmembrane helix</keyword>
<sequence length="156" mass="17306">MMNSDRILAVVLFLFSVFMFVMSFSIPPGTLGTGTAGPSFFPQIWAVILAVLSILMFIKSAPEDSEYTHKGLIQSLREYKKVIYMLSASLAYIFLLGILGYIITTLLFLIVTIPVLAAEAKVNKLKILFIAAAITFSTYVIFQHVLNVFLPAGRIF</sequence>
<dbReference type="RefSeq" id="WP_093051943.1">
    <property type="nucleotide sequence ID" value="NZ_FOGT01000008.1"/>
</dbReference>
<proteinExistence type="predicted"/>
<keyword evidence="1" id="KW-0812">Transmembrane</keyword>
<keyword evidence="1" id="KW-0472">Membrane</keyword>
<evidence type="ECO:0000313" key="4">
    <source>
        <dbReference type="Proteomes" id="UP000198571"/>
    </source>
</evidence>
<feature type="transmembrane region" description="Helical" evidence="1">
    <location>
        <begin position="82"/>
        <end position="115"/>
    </location>
</feature>
<evidence type="ECO:0000259" key="2">
    <source>
        <dbReference type="Pfam" id="PF07331"/>
    </source>
</evidence>
<organism evidence="3 4">
    <name type="scientific">Salipaludibacillus aurantiacus</name>
    <dbReference type="NCBI Taxonomy" id="1601833"/>
    <lineage>
        <taxon>Bacteria</taxon>
        <taxon>Bacillati</taxon>
        <taxon>Bacillota</taxon>
        <taxon>Bacilli</taxon>
        <taxon>Bacillales</taxon>
        <taxon>Bacillaceae</taxon>
    </lineage>
</organism>
<dbReference type="Proteomes" id="UP000198571">
    <property type="component" value="Unassembled WGS sequence"/>
</dbReference>
<accession>A0A1H9URB6</accession>
<evidence type="ECO:0000256" key="1">
    <source>
        <dbReference type="SAM" id="Phobius"/>
    </source>
</evidence>
<gene>
    <name evidence="3" type="ORF">SAMN05518684_10899</name>
</gene>
<protein>
    <submittedName>
        <fullName evidence="3">Tripartite tricarboxylate transporter TctB family protein</fullName>
    </submittedName>
</protein>
<name>A0A1H9URB6_9BACI</name>